<reference evidence="2 3" key="1">
    <citation type="submission" date="2019-03" db="EMBL/GenBank/DDBJ databases">
        <title>Diverse conjugative elements silence natural transformation in Legionella species.</title>
        <authorList>
            <person name="Durieux I."/>
            <person name="Ginevra C."/>
            <person name="Attaiech L."/>
            <person name="Picq K."/>
            <person name="Juan P.A."/>
            <person name="Jarraud S."/>
            <person name="Charpentier X."/>
        </authorList>
    </citation>
    <scope>NUCLEOTIDE SEQUENCE [LARGE SCALE GENOMIC DNA]</scope>
    <source>
        <strain evidence="2 3">HL-0427-4011</strain>
    </source>
</reference>
<evidence type="ECO:0000259" key="1">
    <source>
        <dbReference type="Pfam" id="PF00881"/>
    </source>
</evidence>
<sequence length="230" mass="26745">MELFELIKQRQAVRQYSDKPLNEKTIEMILKAGQSAPSPLNSQPWHFTLVRDKQNLKSLAKKARHASFLAQTSLLIIVTVHTKPEMDEWLIQHNQHLYSGAAALQNMWLTAYSLGIGGCWVTLDELFTKKLILIPEEQTIIGGLSLGHFTEKSKTYEEKNRWPLPVLTSFEQFNKQENCKTENCYACLKLVPKSAAHSFEGEDYVWYFCGKECYREWKKQTQKWLDENNE</sequence>
<dbReference type="PANTHER" id="PTHR23026">
    <property type="entry name" value="NADPH NITROREDUCTASE"/>
    <property type="match status" value="1"/>
</dbReference>
<dbReference type="PANTHER" id="PTHR23026:SF123">
    <property type="entry name" value="NAD(P)H NITROREDUCTASE RV3131-RELATED"/>
    <property type="match status" value="1"/>
</dbReference>
<feature type="domain" description="Nitroreductase" evidence="1">
    <location>
        <begin position="7"/>
        <end position="65"/>
    </location>
</feature>
<dbReference type="InterPro" id="IPR029479">
    <property type="entry name" value="Nitroreductase"/>
</dbReference>
<feature type="domain" description="Nitroreductase" evidence="1">
    <location>
        <begin position="101"/>
        <end position="148"/>
    </location>
</feature>
<dbReference type="GO" id="GO:0016491">
    <property type="term" value="F:oxidoreductase activity"/>
    <property type="evidence" value="ECO:0007669"/>
    <property type="project" value="InterPro"/>
</dbReference>
<dbReference type="InterPro" id="IPR000415">
    <property type="entry name" value="Nitroreductase-like"/>
</dbReference>
<dbReference type="Pfam" id="PF11809">
    <property type="entry name" value="DUF3330"/>
    <property type="match status" value="1"/>
</dbReference>
<evidence type="ECO:0000313" key="3">
    <source>
        <dbReference type="Proteomes" id="UP000295517"/>
    </source>
</evidence>
<gene>
    <name evidence="2" type="ORF">E3983_05065</name>
</gene>
<protein>
    <submittedName>
        <fullName evidence="2">DUF3330 domain-containing protein</fullName>
    </submittedName>
</protein>
<accession>A0AAX1EFA4</accession>
<organism evidence="2 3">
    <name type="scientific">Legionella israelensis</name>
    <dbReference type="NCBI Taxonomy" id="454"/>
    <lineage>
        <taxon>Bacteria</taxon>
        <taxon>Pseudomonadati</taxon>
        <taxon>Pseudomonadota</taxon>
        <taxon>Gammaproteobacteria</taxon>
        <taxon>Legionellales</taxon>
        <taxon>Legionellaceae</taxon>
        <taxon>Legionella</taxon>
    </lineage>
</organism>
<dbReference type="Pfam" id="PF00881">
    <property type="entry name" value="Nitroreductase"/>
    <property type="match status" value="2"/>
</dbReference>
<name>A0AAX1EFA4_9GAMM</name>
<dbReference type="RefSeq" id="WP_135060107.1">
    <property type="nucleotide sequence ID" value="NZ_CP038254.1"/>
</dbReference>
<dbReference type="InterPro" id="IPR050627">
    <property type="entry name" value="Nitroreductase/BluB"/>
</dbReference>
<dbReference type="Gene3D" id="3.40.109.10">
    <property type="entry name" value="NADH Oxidase"/>
    <property type="match status" value="1"/>
</dbReference>
<dbReference type="EMBL" id="CP038254">
    <property type="protein sequence ID" value="QBR83778.1"/>
    <property type="molecule type" value="Genomic_DNA"/>
</dbReference>
<evidence type="ECO:0000313" key="2">
    <source>
        <dbReference type="EMBL" id="QBR83778.1"/>
    </source>
</evidence>
<dbReference type="SUPFAM" id="SSF55469">
    <property type="entry name" value="FMN-dependent nitroreductase-like"/>
    <property type="match status" value="1"/>
</dbReference>
<proteinExistence type="predicted"/>
<dbReference type="AlphaFoldDB" id="A0AAX1EFA4"/>
<dbReference type="Proteomes" id="UP000295517">
    <property type="component" value="Chromosome"/>
</dbReference>
<dbReference type="InterPro" id="IPR021767">
    <property type="entry name" value="TnpM"/>
</dbReference>